<feature type="transmembrane region" description="Helical" evidence="2">
    <location>
        <begin position="48"/>
        <end position="67"/>
    </location>
</feature>
<feature type="transmembrane region" description="Helical" evidence="2">
    <location>
        <begin position="198"/>
        <end position="215"/>
    </location>
</feature>
<sequence length="298" mass="32010">MSVAPRASRPARRGGVAVFLVVAFAVTWAMWTPILVHAQGTGLAAMPWTFFLASVGPLCGSVAASLWEGGPLGLAEWARRTFSVRFRWVWWVAGIGMPVAYLLIAWVVTLVVTGAWPEQGGFGVTEKLPGLPWPAVAGVWVLTFGLGEEAGWRGWLLPALMRRLSGFWSALVVAGVWIAWHLPAFFFNPTYTQMGPGIVGWMLALVCGSFLLAWLTIGARGSILPVLLWHAGFDLLTAADQSAGLVASTISAVVMVQGVLSAWLLWRRGSVARPPHGESDCEVTPPGARASRPATRSR</sequence>
<evidence type="ECO:0000313" key="4">
    <source>
        <dbReference type="EMBL" id="MDO7881794.1"/>
    </source>
</evidence>
<feature type="region of interest" description="Disordered" evidence="1">
    <location>
        <begin position="274"/>
        <end position="298"/>
    </location>
</feature>
<evidence type="ECO:0000256" key="2">
    <source>
        <dbReference type="SAM" id="Phobius"/>
    </source>
</evidence>
<keyword evidence="2" id="KW-0472">Membrane</keyword>
<dbReference type="InterPro" id="IPR003675">
    <property type="entry name" value="Rce1/LyrA-like_dom"/>
</dbReference>
<accession>A0ABT9BL98</accession>
<feature type="transmembrane region" description="Helical" evidence="2">
    <location>
        <begin position="131"/>
        <end position="147"/>
    </location>
</feature>
<feature type="transmembrane region" description="Helical" evidence="2">
    <location>
        <begin position="245"/>
        <end position="266"/>
    </location>
</feature>
<dbReference type="InterPro" id="IPR042150">
    <property type="entry name" value="MmRce1-like"/>
</dbReference>
<feature type="transmembrane region" description="Helical" evidence="2">
    <location>
        <begin position="167"/>
        <end position="186"/>
    </location>
</feature>
<gene>
    <name evidence="4" type="ORF">Q5716_06085</name>
</gene>
<dbReference type="Pfam" id="PF02517">
    <property type="entry name" value="Rce1-like"/>
    <property type="match status" value="1"/>
</dbReference>
<protein>
    <submittedName>
        <fullName evidence="4">Type II CAAX endopeptidase family protein</fullName>
    </submittedName>
</protein>
<name>A0ABT9BL98_9MICO</name>
<dbReference type="PANTHER" id="PTHR35797">
    <property type="entry name" value="PROTEASE-RELATED"/>
    <property type="match status" value="1"/>
</dbReference>
<dbReference type="Proteomes" id="UP001241072">
    <property type="component" value="Unassembled WGS sequence"/>
</dbReference>
<keyword evidence="5" id="KW-1185">Reference proteome</keyword>
<reference evidence="4 5" key="1">
    <citation type="submission" date="2023-07" db="EMBL/GenBank/DDBJ databases">
        <title>Protaetiibacter sp. nov WY-16 isolated from soil.</title>
        <authorList>
            <person name="Liu B."/>
            <person name="Wan Y."/>
        </authorList>
    </citation>
    <scope>NUCLEOTIDE SEQUENCE [LARGE SCALE GENOMIC DNA]</scope>
    <source>
        <strain evidence="4 5">WY-16</strain>
    </source>
</reference>
<comment type="caution">
    <text evidence="4">The sequence shown here is derived from an EMBL/GenBank/DDBJ whole genome shotgun (WGS) entry which is preliminary data.</text>
</comment>
<evidence type="ECO:0000256" key="1">
    <source>
        <dbReference type="SAM" id="MobiDB-lite"/>
    </source>
</evidence>
<evidence type="ECO:0000259" key="3">
    <source>
        <dbReference type="Pfam" id="PF02517"/>
    </source>
</evidence>
<keyword evidence="2" id="KW-0812">Transmembrane</keyword>
<organism evidence="4 5">
    <name type="scientific">Antiquaquibacter soli</name>
    <dbReference type="NCBI Taxonomy" id="3064523"/>
    <lineage>
        <taxon>Bacteria</taxon>
        <taxon>Bacillati</taxon>
        <taxon>Actinomycetota</taxon>
        <taxon>Actinomycetes</taxon>
        <taxon>Micrococcales</taxon>
        <taxon>Microbacteriaceae</taxon>
        <taxon>Antiquaquibacter</taxon>
    </lineage>
</organism>
<evidence type="ECO:0000313" key="5">
    <source>
        <dbReference type="Proteomes" id="UP001241072"/>
    </source>
</evidence>
<feature type="domain" description="CAAX prenyl protease 2/Lysostaphin resistance protein A-like" evidence="3">
    <location>
        <begin position="136"/>
        <end position="235"/>
    </location>
</feature>
<dbReference type="PANTHER" id="PTHR35797:SF1">
    <property type="entry name" value="PROTEASE"/>
    <property type="match status" value="1"/>
</dbReference>
<dbReference type="EMBL" id="JAUQUB010000001">
    <property type="protein sequence ID" value="MDO7881794.1"/>
    <property type="molecule type" value="Genomic_DNA"/>
</dbReference>
<feature type="transmembrane region" description="Helical" evidence="2">
    <location>
        <begin position="88"/>
        <end position="111"/>
    </location>
</feature>
<dbReference type="RefSeq" id="WP_305002193.1">
    <property type="nucleotide sequence ID" value="NZ_JAUQUB010000001.1"/>
</dbReference>
<proteinExistence type="predicted"/>
<keyword evidence="2" id="KW-1133">Transmembrane helix</keyword>